<evidence type="ECO:0000313" key="1">
    <source>
        <dbReference type="EMBL" id="KAH1055899.1"/>
    </source>
</evidence>
<accession>A0A9D3ZPL8</accession>
<dbReference type="OrthoDB" id="1002559at2759"/>
<comment type="caution">
    <text evidence="1">The sequence shown here is derived from an EMBL/GenBank/DDBJ whole genome shotgun (WGS) entry which is preliminary data.</text>
</comment>
<dbReference type="AlphaFoldDB" id="A0A9D3ZPL8"/>
<evidence type="ECO:0000313" key="2">
    <source>
        <dbReference type="Proteomes" id="UP000828251"/>
    </source>
</evidence>
<gene>
    <name evidence="1" type="ORF">J1N35_033964</name>
</gene>
<dbReference type="InterPro" id="IPR036691">
    <property type="entry name" value="Endo/exonu/phosph_ase_sf"/>
</dbReference>
<reference evidence="1 2" key="1">
    <citation type="journal article" date="2021" name="Plant Biotechnol. J.">
        <title>Multi-omics assisted identification of the key and species-specific regulatory components of drought-tolerant mechanisms in Gossypium stocksii.</title>
        <authorList>
            <person name="Yu D."/>
            <person name="Ke L."/>
            <person name="Zhang D."/>
            <person name="Wu Y."/>
            <person name="Sun Y."/>
            <person name="Mei J."/>
            <person name="Sun J."/>
            <person name="Sun Y."/>
        </authorList>
    </citation>
    <scope>NUCLEOTIDE SEQUENCE [LARGE SCALE GENOMIC DNA]</scope>
    <source>
        <strain evidence="2">cv. E1</strain>
        <tissue evidence="1">Leaf</tissue>
    </source>
</reference>
<dbReference type="SUPFAM" id="SSF56219">
    <property type="entry name" value="DNase I-like"/>
    <property type="match status" value="1"/>
</dbReference>
<keyword evidence="2" id="KW-1185">Reference proteome</keyword>
<name>A0A9D3ZPL8_9ROSI</name>
<organism evidence="1 2">
    <name type="scientific">Gossypium stocksii</name>
    <dbReference type="NCBI Taxonomy" id="47602"/>
    <lineage>
        <taxon>Eukaryota</taxon>
        <taxon>Viridiplantae</taxon>
        <taxon>Streptophyta</taxon>
        <taxon>Embryophyta</taxon>
        <taxon>Tracheophyta</taxon>
        <taxon>Spermatophyta</taxon>
        <taxon>Magnoliopsida</taxon>
        <taxon>eudicotyledons</taxon>
        <taxon>Gunneridae</taxon>
        <taxon>Pentapetalae</taxon>
        <taxon>rosids</taxon>
        <taxon>malvids</taxon>
        <taxon>Malvales</taxon>
        <taxon>Malvaceae</taxon>
        <taxon>Malvoideae</taxon>
        <taxon>Gossypium</taxon>
    </lineage>
</organism>
<sequence length="462" mass="52815">MAKVTTGFEHVTTILKFKRRKVSAVRDFPTGCGRGATDHGLNRQIAVDQGKCTLPFSSDDYEYLVLIVIRLLGDPCRPHPSVGETQQFSQSGWNNSIDLDVVGNHFQFILIGHYPWMAIGDFNNILSSEDKKGCHVKGHMCQFFGDFMDKAQLHDLGFQGPPFMWHGGSRELEKILHHEKMLWKQKSKCEWLKLGDRNTKYFHSLTIQTMNFNEIISLSNSNGEWIFKPEVLKAEMVNLFQNLYGKTPSLLENLPLSTFLSLVSEDINFLRKNISNKEIKIALFDMAPLKALGSDGFKAAFIQNQWDNLGGAICEWKKVFDGICDSIKEMARQFIWGAFDGKRKMALVGWDNICQARSHGGLRIRILGEQNKGFMMKIGYSLVTKTKALWVKVLRAKYGIQADLVPRRGRPMYDCDPPPFELAGMDSLSWSMTTNGVFSFKSTYWMLKEEFWNLKDSNWIMV</sequence>
<dbReference type="Proteomes" id="UP000828251">
    <property type="component" value="Unassembled WGS sequence"/>
</dbReference>
<proteinExistence type="predicted"/>
<protein>
    <submittedName>
        <fullName evidence="1">Uncharacterized protein</fullName>
    </submittedName>
</protein>
<dbReference type="EMBL" id="JAIQCV010000010">
    <property type="protein sequence ID" value="KAH1055899.1"/>
    <property type="molecule type" value="Genomic_DNA"/>
</dbReference>